<keyword evidence="3" id="KW-0472">Membrane</keyword>
<keyword evidence="4" id="KW-1185">Reference proteome</keyword>
<feature type="transmembrane region" description="Helical" evidence="3">
    <location>
        <begin position="26"/>
        <end position="46"/>
    </location>
</feature>
<accession>A0A8B9A0J5</accession>
<reference evidence="5 6" key="2">
    <citation type="submission" date="2025-04" db="UniProtKB">
        <authorList>
            <consortium name="RefSeq"/>
        </authorList>
    </citation>
    <scope>IDENTIFICATION</scope>
    <source>
        <tissue evidence="5 6">Young leaves</tissue>
    </source>
</reference>
<dbReference type="GO" id="GO:0031932">
    <property type="term" value="C:TORC2 complex"/>
    <property type="evidence" value="ECO:0007669"/>
    <property type="project" value="InterPro"/>
</dbReference>
<comment type="similarity">
    <text evidence="1 2">Belongs to the WD repeat LST8 family.</text>
</comment>
<evidence type="ECO:0000313" key="4">
    <source>
        <dbReference type="Proteomes" id="UP000228380"/>
    </source>
</evidence>
<dbReference type="GO" id="GO:0032956">
    <property type="term" value="P:regulation of actin cytoskeleton organization"/>
    <property type="evidence" value="ECO:0007669"/>
    <property type="project" value="TreeGrafter"/>
</dbReference>
<keyword evidence="2" id="KW-0853">WD repeat</keyword>
<dbReference type="PANTHER" id="PTHR19842:SF0">
    <property type="entry name" value="TARGET OF RAPAMYCIN COMPLEX SUBUNIT LST8"/>
    <property type="match status" value="1"/>
</dbReference>
<evidence type="ECO:0000256" key="1">
    <source>
        <dbReference type="ARBA" id="ARBA00009890"/>
    </source>
</evidence>
<reference evidence="4" key="1">
    <citation type="journal article" date="2019" name="Nat. Commun.">
        <title>Genome-wide association mapping of date palm fruit traits.</title>
        <authorList>
            <person name="Hazzouri K.M."/>
            <person name="Gros-Balthazard M."/>
            <person name="Flowers J.M."/>
            <person name="Copetti D."/>
            <person name="Lemansour A."/>
            <person name="Lebrun M."/>
            <person name="Masmoudi K."/>
            <person name="Ferrand S."/>
            <person name="Dhar M.I."/>
            <person name="Fresquez Z.A."/>
            <person name="Rosas U."/>
            <person name="Zhang J."/>
            <person name="Talag J."/>
            <person name="Lee S."/>
            <person name="Kudrna D."/>
            <person name="Powell R.F."/>
            <person name="Leitch I.J."/>
            <person name="Krueger R.R."/>
            <person name="Wing R.A."/>
            <person name="Amiri K.M.A."/>
            <person name="Purugganan M.D."/>
        </authorList>
    </citation>
    <scope>NUCLEOTIDE SEQUENCE [LARGE SCALE GENOMIC DNA]</scope>
    <source>
        <strain evidence="4">cv. Khalas</strain>
    </source>
</reference>
<evidence type="ECO:0000313" key="6">
    <source>
        <dbReference type="RefSeq" id="XP_038980101.1"/>
    </source>
</evidence>
<dbReference type="Gene3D" id="2.130.10.10">
    <property type="entry name" value="YVTN repeat-like/Quinoprotein amine dehydrogenase"/>
    <property type="match status" value="1"/>
</dbReference>
<keyword evidence="2" id="KW-0967">Endosome</keyword>
<dbReference type="InterPro" id="IPR036322">
    <property type="entry name" value="WD40_repeat_dom_sf"/>
</dbReference>
<dbReference type="Pfam" id="PF00400">
    <property type="entry name" value="WD40"/>
    <property type="match status" value="1"/>
</dbReference>
<comment type="subcellular location">
    <subcellularLocation>
        <location evidence="2">Endosome</location>
    </subcellularLocation>
</comment>
<dbReference type="InterPro" id="IPR001680">
    <property type="entry name" value="WD40_rpt"/>
</dbReference>
<organism evidence="4 6">
    <name type="scientific">Phoenix dactylifera</name>
    <name type="common">Date palm</name>
    <dbReference type="NCBI Taxonomy" id="42345"/>
    <lineage>
        <taxon>Eukaryota</taxon>
        <taxon>Viridiplantae</taxon>
        <taxon>Streptophyta</taxon>
        <taxon>Embryophyta</taxon>
        <taxon>Tracheophyta</taxon>
        <taxon>Spermatophyta</taxon>
        <taxon>Magnoliopsida</taxon>
        <taxon>Liliopsida</taxon>
        <taxon>Arecaceae</taxon>
        <taxon>Coryphoideae</taxon>
        <taxon>Phoeniceae</taxon>
        <taxon>Phoenix</taxon>
    </lineage>
</organism>
<keyword evidence="3" id="KW-0812">Transmembrane</keyword>
<evidence type="ECO:0000256" key="3">
    <source>
        <dbReference type="SAM" id="Phobius"/>
    </source>
</evidence>
<dbReference type="GO" id="GO:0031931">
    <property type="term" value="C:TORC1 complex"/>
    <property type="evidence" value="ECO:0007669"/>
    <property type="project" value="UniProtKB-UniRule"/>
</dbReference>
<keyword evidence="3" id="KW-1133">Transmembrane helix</keyword>
<evidence type="ECO:0000256" key="2">
    <source>
        <dbReference type="RuleBase" id="RU369068"/>
    </source>
</evidence>
<dbReference type="SUPFAM" id="SSF50978">
    <property type="entry name" value="WD40 repeat-like"/>
    <property type="match status" value="1"/>
</dbReference>
<gene>
    <name evidence="5 6" type="primary">LOC103703590</name>
</gene>
<dbReference type="GeneID" id="103703590"/>
<evidence type="ECO:0000313" key="5">
    <source>
        <dbReference type="RefSeq" id="XP_026658954.2"/>
    </source>
</evidence>
<name>A0A8B9A0J5_PHODC</name>
<dbReference type="InterPro" id="IPR037588">
    <property type="entry name" value="MLST8"/>
</dbReference>
<dbReference type="RefSeq" id="XP_026658954.2">
    <property type="nucleotide sequence ID" value="XM_026803153.2"/>
</dbReference>
<proteinExistence type="inferred from homology"/>
<dbReference type="GO" id="GO:0031929">
    <property type="term" value="P:TOR signaling"/>
    <property type="evidence" value="ECO:0007669"/>
    <property type="project" value="UniProtKB-UniRule"/>
</dbReference>
<comment type="subunit">
    <text evidence="2">The target of rapamycin complex 1 (TORC1) is composed of at least RAPTOR, LST8 and TOR.</text>
</comment>
<dbReference type="AlphaFoldDB" id="A0A8B9A0J5"/>
<dbReference type="GO" id="GO:0005768">
    <property type="term" value="C:endosome"/>
    <property type="evidence" value="ECO:0007669"/>
    <property type="project" value="UniProtKB-SubCell"/>
</dbReference>
<dbReference type="RefSeq" id="XP_038980101.1">
    <property type="nucleotide sequence ID" value="XM_039124173.1"/>
</dbReference>
<dbReference type="KEGG" id="pda:103703590"/>
<dbReference type="Proteomes" id="UP000228380">
    <property type="component" value="Chromosome 3"/>
</dbReference>
<sequence length="196" mass="21898">MVVAANNHGICCLAPAQSDTVISVPVPSLCIVICNILILKLAFNLLETMTYFEPLHKLQAHDDYILKCLLPLEFIDPQRYHSNKLSAEQFLHKTQILVNAVFIFRILQVLSGTISRYLATASSDHTAKIWNADGLTLGRALTGQQRWVLDCVFSMDGAYLRTRARYTSSDTTARLQMMSTGEAIRVYQGHHKAAVC</sequence>
<keyword evidence="2" id="KW-0677">Repeat</keyword>
<dbReference type="OrthoDB" id="400at2759"/>
<dbReference type="PANTHER" id="PTHR19842">
    <property type="entry name" value="G BETA-LIKE PROTEIN GBL"/>
    <property type="match status" value="1"/>
</dbReference>
<protein>
    <recommendedName>
        <fullName evidence="2">Target of rapamycin complex subunit LST8</fullName>
        <shortName evidence="2">TORC subunit LST8</shortName>
    </recommendedName>
    <alternativeName>
        <fullName evidence="2">Lethal with SEC13 protein 8 homolog</fullName>
    </alternativeName>
</protein>
<dbReference type="InterPro" id="IPR015943">
    <property type="entry name" value="WD40/YVTN_repeat-like_dom_sf"/>
</dbReference>
<comment type="function">
    <text evidence="2">Component of TORC1 complex, which is an essential cell growth regulator that controls plant development. Acts by activating transcription, protein synthesis and ribosome biogenesis, and inhibiting mRNA degradation and autophagy.</text>
</comment>